<comment type="function">
    <text evidence="7">Hydrolyzes the second messenger cAMP, which is a key regulator of many important physiological processes. May be involved in maintaining basal levels of the cyclic nucleotide and/or in the cAMP regulation of germ cell development. Binding to RAF1 reduces RAF1 'Ser-259' inhibitory-phosphorylation and stimulates RAF1-dependent EGF-activated ERK-signaling. Protects against cell death induced by hydrogen peroxide and staurosporine.</text>
</comment>
<feature type="binding site" evidence="10">
    <location>
        <position position="469"/>
    </location>
    <ligand>
        <name>AMP</name>
        <dbReference type="ChEBI" id="CHEBI:456215"/>
    </ligand>
</feature>
<evidence type="ECO:0000256" key="7">
    <source>
        <dbReference type="ARBA" id="ARBA00057856"/>
    </source>
</evidence>
<gene>
    <name evidence="15" type="primary">PDE8A</name>
    <name evidence="15" type="synonym">pde8a</name>
</gene>
<comment type="similarity">
    <text evidence="2">Belongs to the cyclic nucleotide phosphodiesterase family. PDE8 subfamily.</text>
</comment>
<dbReference type="GO" id="GO:0006355">
    <property type="term" value="P:regulation of DNA-templated transcription"/>
    <property type="evidence" value="ECO:0007669"/>
    <property type="project" value="InterPro"/>
</dbReference>
<dbReference type="InterPro" id="IPR000014">
    <property type="entry name" value="PAS"/>
</dbReference>
<dbReference type="Pfam" id="PF00233">
    <property type="entry name" value="PDEase_I"/>
    <property type="match status" value="1"/>
</dbReference>
<reference evidence="15" key="3">
    <citation type="submission" date="2025-09" db="UniProtKB">
        <authorList>
            <consortium name="Ensembl"/>
        </authorList>
    </citation>
    <scope>IDENTIFICATION</scope>
</reference>
<dbReference type="InterPro" id="IPR023174">
    <property type="entry name" value="PDEase_CS"/>
</dbReference>
<dbReference type="InterPro" id="IPR036971">
    <property type="entry name" value="PDEase_catalytic_dom_sf"/>
</dbReference>
<feature type="domain" description="PAS" evidence="13">
    <location>
        <begin position="143"/>
        <end position="214"/>
    </location>
</feature>
<evidence type="ECO:0000256" key="9">
    <source>
        <dbReference type="PIRSR" id="PIRSR623088-1"/>
    </source>
</evidence>
<feature type="binding site" evidence="11">
    <location>
        <position position="588"/>
    </location>
    <ligand>
        <name>Zn(2+)</name>
        <dbReference type="ChEBI" id="CHEBI:29105"/>
        <label>1</label>
    </ligand>
</feature>
<dbReference type="CDD" id="cd00130">
    <property type="entry name" value="PAS"/>
    <property type="match status" value="1"/>
</dbReference>
<dbReference type="Gene3D" id="1.10.1300.10">
    <property type="entry name" value="3'5'-cyclic nucleotide phosphodiesterase, catalytic domain"/>
    <property type="match status" value="1"/>
</dbReference>
<keyword evidence="3" id="KW-0597">Phosphoprotein</keyword>
<dbReference type="InterPro" id="IPR013767">
    <property type="entry name" value="PAS_fold"/>
</dbReference>
<evidence type="ECO:0000256" key="2">
    <source>
        <dbReference type="ARBA" id="ARBA00006437"/>
    </source>
</evidence>
<evidence type="ECO:0000256" key="3">
    <source>
        <dbReference type="ARBA" id="ARBA00022553"/>
    </source>
</evidence>
<dbReference type="FunFam" id="1.10.1300.10:FF:000002">
    <property type="entry name" value="Phosphodiesterase"/>
    <property type="match status" value="1"/>
</dbReference>
<dbReference type="GO" id="GO:0004115">
    <property type="term" value="F:3',5'-cyclic-AMP phosphodiesterase activity"/>
    <property type="evidence" value="ECO:0007669"/>
    <property type="project" value="UniProtKB-ARBA"/>
</dbReference>
<evidence type="ECO:0000256" key="8">
    <source>
        <dbReference type="ARBA" id="ARBA00066220"/>
    </source>
</evidence>
<evidence type="ECO:0000256" key="12">
    <source>
        <dbReference type="RuleBase" id="RU363067"/>
    </source>
</evidence>
<feature type="binding site" evidence="10">
    <location>
        <position position="640"/>
    </location>
    <ligand>
        <name>AMP</name>
        <dbReference type="ChEBI" id="CHEBI:456215"/>
    </ligand>
</feature>
<feature type="binding site" evidence="11">
    <location>
        <position position="469"/>
    </location>
    <ligand>
        <name>Zn(2+)</name>
        <dbReference type="ChEBI" id="CHEBI:29105"/>
        <label>1</label>
    </ligand>
</feature>
<evidence type="ECO:0000256" key="6">
    <source>
        <dbReference type="ARBA" id="ARBA00023149"/>
    </source>
</evidence>
<dbReference type="FunFam" id="3.30.450.20:FF:000040">
    <property type="entry name" value="Phosphodiesterase"/>
    <property type="match status" value="1"/>
</dbReference>
<proteinExistence type="inferred from homology"/>
<dbReference type="GeneTree" id="ENSGT00940000156422"/>
<evidence type="ECO:0000256" key="4">
    <source>
        <dbReference type="ARBA" id="ARBA00022723"/>
    </source>
</evidence>
<feature type="active site" description="Proton donor" evidence="9">
    <location>
        <position position="428"/>
    </location>
</feature>
<dbReference type="PRINTS" id="PR00387">
    <property type="entry name" value="PDIESTERASE1"/>
</dbReference>
<evidence type="ECO:0000256" key="1">
    <source>
        <dbReference type="ARBA" id="ARBA00004703"/>
    </source>
</evidence>
<dbReference type="GO" id="GO:0071364">
    <property type="term" value="P:cellular response to epidermal growth factor stimulus"/>
    <property type="evidence" value="ECO:0007669"/>
    <property type="project" value="UniProtKB-ARBA"/>
</dbReference>
<dbReference type="InterPro" id="IPR023088">
    <property type="entry name" value="PDEase"/>
</dbReference>
<name>A0A8C6PVU8_NOTFU</name>
<dbReference type="PROSITE" id="PS50112">
    <property type="entry name" value="PAS"/>
    <property type="match status" value="1"/>
</dbReference>
<evidence type="ECO:0000313" key="16">
    <source>
        <dbReference type="Proteomes" id="UP000694548"/>
    </source>
</evidence>
<accession>A0A8C6PVU8</accession>
<evidence type="ECO:0000256" key="5">
    <source>
        <dbReference type="ARBA" id="ARBA00022801"/>
    </source>
</evidence>
<dbReference type="GO" id="GO:0070374">
    <property type="term" value="P:positive regulation of ERK1 and ERK2 cascade"/>
    <property type="evidence" value="ECO:0007669"/>
    <property type="project" value="UniProtKB-ARBA"/>
</dbReference>
<dbReference type="Proteomes" id="UP000694548">
    <property type="component" value="Chromosome sgr07"/>
</dbReference>
<comment type="cofactor">
    <cofactor evidence="12">
        <name>a divalent metal cation</name>
        <dbReference type="ChEBI" id="CHEBI:60240"/>
    </cofactor>
    <text evidence="12">Binds 2 divalent metal cations per subunit. Site 1 may preferentially bind zinc ions, while site 2 has a preference for magnesium and/or manganese ions.</text>
</comment>
<feature type="binding site" evidence="10">
    <location>
        <begin position="428"/>
        <end position="432"/>
    </location>
    <ligand>
        <name>AMP</name>
        <dbReference type="ChEBI" id="CHEBI:456215"/>
    </ligand>
</feature>
<feature type="binding site" evidence="11">
    <location>
        <position position="468"/>
    </location>
    <ligand>
        <name>Zn(2+)</name>
        <dbReference type="ChEBI" id="CHEBI:29105"/>
        <label>1</label>
    </ligand>
</feature>
<reference evidence="15" key="2">
    <citation type="submission" date="2025-08" db="UniProtKB">
        <authorList>
            <consortium name="Ensembl"/>
        </authorList>
    </citation>
    <scope>IDENTIFICATION</scope>
</reference>
<dbReference type="Pfam" id="PF23198">
    <property type="entry name" value="PDE8A_N"/>
    <property type="match status" value="2"/>
</dbReference>
<feature type="binding site" evidence="10">
    <location>
        <position position="588"/>
    </location>
    <ligand>
        <name>AMP</name>
        <dbReference type="ChEBI" id="CHEBI:456215"/>
    </ligand>
</feature>
<feature type="binding site" evidence="11">
    <location>
        <position position="469"/>
    </location>
    <ligand>
        <name>Zn(2+)</name>
        <dbReference type="ChEBI" id="CHEBI:29105"/>
        <label>2</label>
    </ligand>
</feature>
<keyword evidence="4 11" id="KW-0479">Metal-binding</keyword>
<dbReference type="SUPFAM" id="SSF55785">
    <property type="entry name" value="PYP-like sensor domain (PAS domain)"/>
    <property type="match status" value="1"/>
</dbReference>
<dbReference type="Gene3D" id="3.30.450.20">
    <property type="entry name" value="PAS domain"/>
    <property type="match status" value="1"/>
</dbReference>
<dbReference type="PROSITE" id="PS00126">
    <property type="entry name" value="PDEASE_I_1"/>
    <property type="match status" value="1"/>
</dbReference>
<dbReference type="InterPro" id="IPR003607">
    <property type="entry name" value="HD/PDEase_dom"/>
</dbReference>
<dbReference type="GO" id="GO:0007165">
    <property type="term" value="P:signal transduction"/>
    <property type="evidence" value="ECO:0007669"/>
    <property type="project" value="InterPro"/>
</dbReference>
<feature type="binding site" evidence="11">
    <location>
        <position position="432"/>
    </location>
    <ligand>
        <name>Zn(2+)</name>
        <dbReference type="ChEBI" id="CHEBI:29105"/>
        <label>1</label>
    </ligand>
</feature>
<dbReference type="Pfam" id="PF00989">
    <property type="entry name" value="PAS"/>
    <property type="match status" value="1"/>
</dbReference>
<dbReference type="CDD" id="cd00077">
    <property type="entry name" value="HDc"/>
    <property type="match status" value="1"/>
</dbReference>
<dbReference type="AlphaFoldDB" id="A0A8C6PVU8"/>
<evidence type="ECO:0000256" key="10">
    <source>
        <dbReference type="PIRSR" id="PIRSR623088-2"/>
    </source>
</evidence>
<dbReference type="InterPro" id="IPR035965">
    <property type="entry name" value="PAS-like_dom_sf"/>
</dbReference>
<protein>
    <recommendedName>
        <fullName evidence="12">Phosphodiesterase</fullName>
        <ecNumber evidence="12">3.1.4.-</ecNumber>
    </recommendedName>
</protein>
<feature type="domain" description="PDEase" evidence="14">
    <location>
        <begin position="352"/>
        <end position="682"/>
    </location>
</feature>
<evidence type="ECO:0000313" key="15">
    <source>
        <dbReference type="Ensembl" id="ENSNFUP00015049196.1"/>
    </source>
</evidence>
<evidence type="ECO:0000259" key="13">
    <source>
        <dbReference type="PROSITE" id="PS50112"/>
    </source>
</evidence>
<evidence type="ECO:0000256" key="11">
    <source>
        <dbReference type="PIRSR" id="PIRSR623088-3"/>
    </source>
</evidence>
<dbReference type="EC" id="3.1.4.-" evidence="12"/>
<dbReference type="SMART" id="SM00091">
    <property type="entry name" value="PAS"/>
    <property type="match status" value="1"/>
</dbReference>
<dbReference type="InterPro" id="IPR002073">
    <property type="entry name" value="PDEase_catalytic_dom"/>
</dbReference>
<organism evidence="15 16">
    <name type="scientific">Nothobranchius furzeri</name>
    <name type="common">Turquoise killifish</name>
    <dbReference type="NCBI Taxonomy" id="105023"/>
    <lineage>
        <taxon>Eukaryota</taxon>
        <taxon>Metazoa</taxon>
        <taxon>Chordata</taxon>
        <taxon>Craniata</taxon>
        <taxon>Vertebrata</taxon>
        <taxon>Euteleostomi</taxon>
        <taxon>Actinopterygii</taxon>
        <taxon>Neopterygii</taxon>
        <taxon>Teleostei</taxon>
        <taxon>Neoteleostei</taxon>
        <taxon>Acanthomorphata</taxon>
        <taxon>Ovalentaria</taxon>
        <taxon>Atherinomorphae</taxon>
        <taxon>Cyprinodontiformes</taxon>
        <taxon>Nothobranchiidae</taxon>
        <taxon>Nothobranchius</taxon>
    </lineage>
</organism>
<dbReference type="UniPathway" id="UPA00762">
    <property type="reaction ID" value="UER00747"/>
</dbReference>
<dbReference type="PANTHER" id="PTHR11347">
    <property type="entry name" value="CYCLIC NUCLEOTIDE PHOSPHODIESTERASE"/>
    <property type="match status" value="1"/>
</dbReference>
<keyword evidence="16" id="KW-1185">Reference proteome</keyword>
<evidence type="ECO:0000259" key="14">
    <source>
        <dbReference type="PROSITE" id="PS51845"/>
    </source>
</evidence>
<dbReference type="GO" id="GO:0046872">
    <property type="term" value="F:metal ion binding"/>
    <property type="evidence" value="ECO:0007669"/>
    <property type="project" value="UniProtKB-KW"/>
</dbReference>
<dbReference type="SUPFAM" id="SSF109604">
    <property type="entry name" value="HD-domain/PDEase-like"/>
    <property type="match status" value="1"/>
</dbReference>
<dbReference type="NCBIfam" id="TIGR00229">
    <property type="entry name" value="sensory_box"/>
    <property type="match status" value="1"/>
</dbReference>
<dbReference type="SMART" id="SM00471">
    <property type="entry name" value="HDc"/>
    <property type="match status" value="1"/>
</dbReference>
<keyword evidence="5 12" id="KW-0378">Hydrolase</keyword>
<dbReference type="Ensembl" id="ENSNFUT00015051322.1">
    <property type="protein sequence ID" value="ENSNFUP00015049196.1"/>
    <property type="gene ID" value="ENSNFUG00015022081.1"/>
</dbReference>
<dbReference type="InterPro" id="IPR057304">
    <property type="entry name" value="PDE8-like_REC_N"/>
</dbReference>
<comment type="subunit">
    <text evidence="8">Interacts with RAF1. The interaction promotes RAF1 activity.</text>
</comment>
<comment type="pathway">
    <text evidence="1">Purine metabolism; 3',5'-cyclic AMP degradation; AMP from 3',5'-cyclic AMP: step 1/1.</text>
</comment>
<sequence>MGEKQPKKNFINTQKRLNFLEIKYKEILTDVLLVFAKEDSQSNGFCWACEKANYRCSLAHTPESALECFSEKHHDLVIVDHRHSRHFDAEALCRPDREEASVMPLINAGFNRRYVENANMMACYNELLQLEHGEVRAQFKLRACNAIFTALEQSQDAIEITSEDQVIQYVNPAYEAIMGYQQGELLGKEIIEVPKSEKNKPDLLETINTCIRKGKEWQGIYYAKKKNGDNIQQNVKITPVIGQGGSQRRHSSMARIHSMTIEAPITKVINIINAAQESSPMPVAEALDRVLEILRTTELYSPQLGTKDEDPHTNDLVGGLMTDGLRRLSGNEYILSTKQPHHLPSHLATPLSLNDIPPRIAQTMETEGSWDFDIFNLEAATMKRPLTYLGLKIFSKFGVCEFLNCPEATLRSWLQVIEANYHSSNSYHNSTHAADVLHATAYFLCKERVKQSLDPIDEVAALIAATVHDVDHPGRTNSFLCNAGSELAILYNDTAVLESHHAALAFQLTTRDDKCNIFKYIERNEYRTLRQAVIDMVLATEMTKHFEHVNKFVNSINKPLAALEENGSILTSPENRILVKRMLIKCADISNPCRPLELCIEWAGRISEEYFAQTDEEKRQGLPVVMPVFDRHTCSIPKSQISFIDYFITDMFDAWDAFADLPNLMQHLDNNFKYWKGLDERKLHSLRPPPE</sequence>
<reference evidence="15" key="1">
    <citation type="submission" date="2014-08" db="EMBL/GenBank/DDBJ databases">
        <authorList>
            <person name="Senf B."/>
            <person name="Petzold A."/>
            <person name="Downie B.R."/>
            <person name="Koch P."/>
            <person name="Platzer M."/>
        </authorList>
    </citation>
    <scope>NUCLEOTIDE SEQUENCE [LARGE SCALE GENOMIC DNA]</scope>
    <source>
        <strain evidence="15">GRZ</strain>
    </source>
</reference>
<dbReference type="PROSITE" id="PS51845">
    <property type="entry name" value="PDEASE_I_2"/>
    <property type="match status" value="1"/>
</dbReference>
<dbReference type="GO" id="GO:0006198">
    <property type="term" value="P:cAMP catabolic process"/>
    <property type="evidence" value="ECO:0007669"/>
    <property type="project" value="UniProtKB-UniPathway"/>
</dbReference>
<keyword evidence="6" id="KW-0114">cAMP</keyword>